<protein>
    <recommendedName>
        <fullName evidence="4">Secreted protein</fullName>
    </recommendedName>
</protein>
<sequence>MSSTLFFMVLLYLFLLLSPPPLMMGTDSMAIVAGATRPLVPKSQDFVTFKPETGAKHGFHGQGVENCMPKGFHRTSAPSRINPSRPI</sequence>
<dbReference type="PANTHER" id="PTHR36619:SF3">
    <property type="entry name" value="TRANSMEMBRANE PROTEIN"/>
    <property type="match status" value="1"/>
</dbReference>
<dbReference type="PANTHER" id="PTHR36619">
    <property type="entry name" value="OS04G0208900 PROTEIN"/>
    <property type="match status" value="1"/>
</dbReference>
<dbReference type="Proteomes" id="UP000188268">
    <property type="component" value="Unassembled WGS sequence"/>
</dbReference>
<keyword evidence="1" id="KW-0732">Signal</keyword>
<feature type="signal peptide" evidence="1">
    <location>
        <begin position="1"/>
        <end position="25"/>
    </location>
</feature>
<name>A0A1R3IFP1_COCAP</name>
<dbReference type="OMA" id="ETSTKHG"/>
<proteinExistence type="predicted"/>
<evidence type="ECO:0000313" key="2">
    <source>
        <dbReference type="EMBL" id="OMO81402.1"/>
    </source>
</evidence>
<evidence type="ECO:0008006" key="4">
    <source>
        <dbReference type="Google" id="ProtNLM"/>
    </source>
</evidence>
<feature type="chain" id="PRO_5012932683" description="Secreted protein" evidence="1">
    <location>
        <begin position="26"/>
        <end position="87"/>
    </location>
</feature>
<dbReference type="EMBL" id="AWWV01010158">
    <property type="protein sequence ID" value="OMO81402.1"/>
    <property type="molecule type" value="Genomic_DNA"/>
</dbReference>
<dbReference type="Gramene" id="OMO81402">
    <property type="protein sequence ID" value="OMO81402"/>
    <property type="gene ID" value="CCACVL1_12423"/>
</dbReference>
<reference evidence="2 3" key="1">
    <citation type="submission" date="2013-09" db="EMBL/GenBank/DDBJ databases">
        <title>Corchorus capsularis genome sequencing.</title>
        <authorList>
            <person name="Alam M."/>
            <person name="Haque M.S."/>
            <person name="Islam M.S."/>
            <person name="Emdad E.M."/>
            <person name="Islam M.M."/>
            <person name="Ahmed B."/>
            <person name="Halim A."/>
            <person name="Hossen Q.M.M."/>
            <person name="Hossain M.Z."/>
            <person name="Ahmed R."/>
            <person name="Khan M.M."/>
            <person name="Islam R."/>
            <person name="Rashid M.M."/>
            <person name="Khan S.A."/>
            <person name="Rahman M.S."/>
            <person name="Alam M."/>
        </authorList>
    </citation>
    <scope>NUCLEOTIDE SEQUENCE [LARGE SCALE GENOMIC DNA]</scope>
    <source>
        <strain evidence="3">cv. CVL-1</strain>
        <tissue evidence="2">Whole seedling</tissue>
    </source>
</reference>
<gene>
    <name evidence="2" type="ORF">CCACVL1_12423</name>
</gene>
<dbReference type="OrthoDB" id="1052227at2759"/>
<dbReference type="AlphaFoldDB" id="A0A1R3IFP1"/>
<keyword evidence="3" id="KW-1185">Reference proteome</keyword>
<accession>A0A1R3IFP1</accession>
<comment type="caution">
    <text evidence="2">The sequence shown here is derived from an EMBL/GenBank/DDBJ whole genome shotgun (WGS) entry which is preliminary data.</text>
</comment>
<evidence type="ECO:0000313" key="3">
    <source>
        <dbReference type="Proteomes" id="UP000188268"/>
    </source>
</evidence>
<evidence type="ECO:0000256" key="1">
    <source>
        <dbReference type="SAM" id="SignalP"/>
    </source>
</evidence>
<organism evidence="2 3">
    <name type="scientific">Corchorus capsularis</name>
    <name type="common">Jute</name>
    <dbReference type="NCBI Taxonomy" id="210143"/>
    <lineage>
        <taxon>Eukaryota</taxon>
        <taxon>Viridiplantae</taxon>
        <taxon>Streptophyta</taxon>
        <taxon>Embryophyta</taxon>
        <taxon>Tracheophyta</taxon>
        <taxon>Spermatophyta</taxon>
        <taxon>Magnoliopsida</taxon>
        <taxon>eudicotyledons</taxon>
        <taxon>Gunneridae</taxon>
        <taxon>Pentapetalae</taxon>
        <taxon>rosids</taxon>
        <taxon>malvids</taxon>
        <taxon>Malvales</taxon>
        <taxon>Malvaceae</taxon>
        <taxon>Grewioideae</taxon>
        <taxon>Apeibeae</taxon>
        <taxon>Corchorus</taxon>
    </lineage>
</organism>